<feature type="signal peptide" evidence="2">
    <location>
        <begin position="1"/>
        <end position="33"/>
    </location>
</feature>
<gene>
    <name evidence="4" type="ORF">GCM10010981_00720</name>
</gene>
<comment type="caution">
    <text evidence="4">The sequence shown here is derived from an EMBL/GenBank/DDBJ whole genome shotgun (WGS) entry which is preliminary data.</text>
</comment>
<accession>A0ABQ1FII5</accession>
<dbReference type="Gene3D" id="2.180.10.10">
    <property type="entry name" value="RHS repeat-associated core"/>
    <property type="match status" value="1"/>
</dbReference>
<dbReference type="PANTHER" id="PTHR32305">
    <property type="match status" value="1"/>
</dbReference>
<dbReference type="RefSeq" id="WP_188792296.1">
    <property type="nucleotide sequence ID" value="NZ_BMJA01000001.1"/>
</dbReference>
<organism evidence="4 5">
    <name type="scientific">Dyella nitratireducens</name>
    <dbReference type="NCBI Taxonomy" id="1849580"/>
    <lineage>
        <taxon>Bacteria</taxon>
        <taxon>Pseudomonadati</taxon>
        <taxon>Pseudomonadota</taxon>
        <taxon>Gammaproteobacteria</taxon>
        <taxon>Lysobacterales</taxon>
        <taxon>Rhodanobacteraceae</taxon>
        <taxon>Dyella</taxon>
    </lineage>
</organism>
<evidence type="ECO:0000256" key="2">
    <source>
        <dbReference type="SAM" id="SignalP"/>
    </source>
</evidence>
<dbReference type="NCBIfam" id="TIGR03696">
    <property type="entry name" value="Rhs_assc_core"/>
    <property type="match status" value="1"/>
</dbReference>
<reference evidence="5" key="1">
    <citation type="journal article" date="2019" name="Int. J. Syst. Evol. Microbiol.">
        <title>The Global Catalogue of Microorganisms (GCM) 10K type strain sequencing project: providing services to taxonomists for standard genome sequencing and annotation.</title>
        <authorList>
            <consortium name="The Broad Institute Genomics Platform"/>
            <consortium name="The Broad Institute Genome Sequencing Center for Infectious Disease"/>
            <person name="Wu L."/>
            <person name="Ma J."/>
        </authorList>
    </citation>
    <scope>NUCLEOTIDE SEQUENCE [LARGE SCALE GENOMIC DNA]</scope>
    <source>
        <strain evidence="5">CGMCC 1.15439</strain>
    </source>
</reference>
<evidence type="ECO:0000256" key="1">
    <source>
        <dbReference type="ARBA" id="ARBA00022737"/>
    </source>
</evidence>
<sequence length="364" mass="38108">MITDKKQHSGKFIGTLLRWLALSLLFVGTHALAQSTGTVTYVYTDPQGTPLAEADASGNITATFDYTPYGTYAPQGTSTPGPAPKGPGYTGHVNDPETNLVYMQARYYDPATGHFLSTDPVRPRAGDAFNFNRYTYVDNNPIMGMDPTGMEDDCGPGCAAMRRLSNWFDGIGKGELSGGSGMPTRLYGQAGATLGYMNGEANQEIATATAAAAPVVDAIPGVTLGACATGASCGASDWIFGSLAVAPGDGEFLNLGRIGATGKIGEDALKVLGGSANEFFPTPFGARFVDRFAGGIINESKVGYVSLTSAVRRQIQKDAWLIQNNGRVQGGAWHFFQSPVTGRGGASAPVREALDKAGINVVEH</sequence>
<dbReference type="Proteomes" id="UP000620046">
    <property type="component" value="Unassembled WGS sequence"/>
</dbReference>
<evidence type="ECO:0000313" key="5">
    <source>
        <dbReference type="Proteomes" id="UP000620046"/>
    </source>
</evidence>
<protein>
    <recommendedName>
        <fullName evidence="3">Teneurin-like YD-shell domain-containing protein</fullName>
    </recommendedName>
</protein>
<name>A0ABQ1FII5_9GAMM</name>
<evidence type="ECO:0000259" key="3">
    <source>
        <dbReference type="Pfam" id="PF25023"/>
    </source>
</evidence>
<proteinExistence type="predicted"/>
<evidence type="ECO:0000313" key="4">
    <source>
        <dbReference type="EMBL" id="GGA16862.1"/>
    </source>
</evidence>
<dbReference type="PANTHER" id="PTHR32305:SF15">
    <property type="entry name" value="PROTEIN RHSA-RELATED"/>
    <property type="match status" value="1"/>
</dbReference>
<dbReference type="InterPro" id="IPR056823">
    <property type="entry name" value="TEN-like_YD-shell"/>
</dbReference>
<dbReference type="InterPro" id="IPR050708">
    <property type="entry name" value="T6SS_VgrG/RHS"/>
</dbReference>
<dbReference type="Pfam" id="PF25023">
    <property type="entry name" value="TEN_YD-shell"/>
    <property type="match status" value="1"/>
</dbReference>
<dbReference type="EMBL" id="BMJA01000001">
    <property type="protein sequence ID" value="GGA16862.1"/>
    <property type="molecule type" value="Genomic_DNA"/>
</dbReference>
<keyword evidence="1" id="KW-0677">Repeat</keyword>
<keyword evidence="2" id="KW-0732">Signal</keyword>
<feature type="chain" id="PRO_5045711939" description="Teneurin-like YD-shell domain-containing protein" evidence="2">
    <location>
        <begin position="34"/>
        <end position="364"/>
    </location>
</feature>
<dbReference type="InterPro" id="IPR022385">
    <property type="entry name" value="Rhs_assc_core"/>
</dbReference>
<feature type="domain" description="Teneurin-like YD-shell" evidence="3">
    <location>
        <begin position="39"/>
        <end position="142"/>
    </location>
</feature>
<keyword evidence="5" id="KW-1185">Reference proteome</keyword>